<dbReference type="InterPro" id="IPR039247">
    <property type="entry name" value="KhpB"/>
</dbReference>
<evidence type="ECO:0000259" key="1">
    <source>
        <dbReference type="PROSITE" id="PS51061"/>
    </source>
</evidence>
<dbReference type="SMART" id="SM00393">
    <property type="entry name" value="R3H"/>
    <property type="match status" value="1"/>
</dbReference>
<dbReference type="PANTHER" id="PTHR35800">
    <property type="entry name" value="PROTEIN JAG"/>
    <property type="match status" value="1"/>
</dbReference>
<dbReference type="STRING" id="1802312.A3C06_03540"/>
<dbReference type="Proteomes" id="UP000177565">
    <property type="component" value="Unassembled WGS sequence"/>
</dbReference>
<protein>
    <recommendedName>
        <fullName evidence="1">R3H domain-containing protein</fullName>
    </recommendedName>
</protein>
<dbReference type="InterPro" id="IPR036867">
    <property type="entry name" value="R3H_dom_sf"/>
</dbReference>
<dbReference type="Gene3D" id="3.30.1370.50">
    <property type="entry name" value="R3H-like domain"/>
    <property type="match status" value="1"/>
</dbReference>
<dbReference type="EMBL" id="MHRQ01000025">
    <property type="protein sequence ID" value="OHA26171.1"/>
    <property type="molecule type" value="Genomic_DNA"/>
</dbReference>
<dbReference type="SUPFAM" id="SSF82708">
    <property type="entry name" value="R3H domain"/>
    <property type="match status" value="1"/>
</dbReference>
<dbReference type="PROSITE" id="PS51061">
    <property type="entry name" value="R3H"/>
    <property type="match status" value="1"/>
</dbReference>
<evidence type="ECO:0000313" key="2">
    <source>
        <dbReference type="EMBL" id="OHA26171.1"/>
    </source>
</evidence>
<name>A0A1G2MT46_9BACT</name>
<dbReference type="PANTHER" id="PTHR35800:SF1">
    <property type="entry name" value="RNA-BINDING PROTEIN KHPB"/>
    <property type="match status" value="1"/>
</dbReference>
<dbReference type="AlphaFoldDB" id="A0A1G2MT46"/>
<reference evidence="2 3" key="1">
    <citation type="journal article" date="2016" name="Nat. Commun.">
        <title>Thousands of microbial genomes shed light on interconnected biogeochemical processes in an aquifer system.</title>
        <authorList>
            <person name="Anantharaman K."/>
            <person name="Brown C.T."/>
            <person name="Hug L.A."/>
            <person name="Sharon I."/>
            <person name="Castelle C.J."/>
            <person name="Probst A.J."/>
            <person name="Thomas B.C."/>
            <person name="Singh A."/>
            <person name="Wilkins M.J."/>
            <person name="Karaoz U."/>
            <person name="Brodie E.L."/>
            <person name="Williams K.H."/>
            <person name="Hubbard S.S."/>
            <person name="Banfield J.F."/>
        </authorList>
    </citation>
    <scope>NUCLEOTIDE SEQUENCE [LARGE SCALE GENOMIC DNA]</scope>
</reference>
<sequence length="160" mass="18438">MTQHEKIKHTIEEFLTRMGIAFEEVSLVEGQDQLAFVIKSSESHLLIGSRGAHISALNHLIKRIAGKQLESTDQPLNFYVDINDYHDKLTREIKNKAHILAERARSFKTNVEMEPMSSYERMIVHTFFENIKDIETESTGVGSQRRIVLKYVSTDEGEKF</sequence>
<proteinExistence type="predicted"/>
<gene>
    <name evidence="2" type="ORF">A3C06_03540</name>
</gene>
<dbReference type="Pfam" id="PF01424">
    <property type="entry name" value="R3H"/>
    <property type="match status" value="1"/>
</dbReference>
<accession>A0A1G2MT46</accession>
<evidence type="ECO:0000313" key="3">
    <source>
        <dbReference type="Proteomes" id="UP000177565"/>
    </source>
</evidence>
<dbReference type="InterPro" id="IPR015946">
    <property type="entry name" value="KH_dom-like_a/b"/>
</dbReference>
<feature type="domain" description="R3H" evidence="1">
    <location>
        <begin position="87"/>
        <end position="153"/>
    </location>
</feature>
<comment type="caution">
    <text evidence="2">The sequence shown here is derived from an EMBL/GenBank/DDBJ whole genome shotgun (WGS) entry which is preliminary data.</text>
</comment>
<dbReference type="GO" id="GO:0003723">
    <property type="term" value="F:RNA binding"/>
    <property type="evidence" value="ECO:0007669"/>
    <property type="project" value="InterPro"/>
</dbReference>
<organism evidence="2 3">
    <name type="scientific">Candidatus Taylorbacteria bacterium RIFCSPHIGHO2_02_FULL_46_13</name>
    <dbReference type="NCBI Taxonomy" id="1802312"/>
    <lineage>
        <taxon>Bacteria</taxon>
        <taxon>Candidatus Tayloriibacteriota</taxon>
    </lineage>
</organism>
<dbReference type="Gene3D" id="3.30.300.20">
    <property type="match status" value="1"/>
</dbReference>
<dbReference type="InterPro" id="IPR001374">
    <property type="entry name" value="R3H_dom"/>
</dbReference>